<proteinExistence type="predicted"/>
<sequence>MKLTITITNTSEGWNVQATEELQDDTTFTDRIAALSFARNVIEKAEKKILDKAIND</sequence>
<dbReference type="EMBL" id="CP061538">
    <property type="protein sequence ID" value="QNV40637.1"/>
    <property type="molecule type" value="Genomic_DNA"/>
</dbReference>
<evidence type="ECO:0000313" key="1">
    <source>
        <dbReference type="EMBL" id="QNV40637.1"/>
    </source>
</evidence>
<evidence type="ECO:0000313" key="2">
    <source>
        <dbReference type="Proteomes" id="UP000516421"/>
    </source>
</evidence>
<dbReference type="RefSeq" id="WP_190618210.1">
    <property type="nucleotide sequence ID" value="NZ_CP061538.1"/>
</dbReference>
<reference evidence="1 2" key="1">
    <citation type="submission" date="2020-09" db="EMBL/GenBank/DDBJ databases">
        <title>Investigation of environmental microbe.</title>
        <authorList>
            <person name="Ou Y."/>
            <person name="Kang Q."/>
        </authorList>
    </citation>
    <scope>NUCLEOTIDE SEQUENCE [LARGE SCALE GENOMIC DNA]</scope>
    <source>
        <strain evidence="1 2">KJZ-9</strain>
    </source>
</reference>
<organism evidence="1 2">
    <name type="scientific">Rothia amarae</name>
    <dbReference type="NCBI Taxonomy" id="169480"/>
    <lineage>
        <taxon>Bacteria</taxon>
        <taxon>Bacillati</taxon>
        <taxon>Actinomycetota</taxon>
        <taxon>Actinomycetes</taxon>
        <taxon>Micrococcales</taxon>
        <taxon>Micrococcaceae</taxon>
        <taxon>Rothia</taxon>
    </lineage>
</organism>
<dbReference type="Proteomes" id="UP000516421">
    <property type="component" value="Chromosome"/>
</dbReference>
<name>A0A7H2BLU1_9MICC</name>
<dbReference type="AlphaFoldDB" id="A0A7H2BLU1"/>
<keyword evidence="2" id="KW-1185">Reference proteome</keyword>
<accession>A0A7H2BLU1</accession>
<gene>
    <name evidence="1" type="ORF">IDM48_04340</name>
</gene>
<protein>
    <recommendedName>
        <fullName evidence="3">Phage protein</fullName>
    </recommendedName>
</protein>
<evidence type="ECO:0008006" key="3">
    <source>
        <dbReference type="Google" id="ProtNLM"/>
    </source>
</evidence>
<dbReference type="KEGG" id="rama:IDM48_04340"/>